<dbReference type="SUPFAM" id="SSF56300">
    <property type="entry name" value="Metallo-dependent phosphatases"/>
    <property type="match status" value="1"/>
</dbReference>
<dbReference type="PANTHER" id="PTHR42988">
    <property type="entry name" value="PHOSPHOHYDROLASE"/>
    <property type="match status" value="1"/>
</dbReference>
<dbReference type="OrthoDB" id="651281at2"/>
<dbReference type="InterPro" id="IPR026575">
    <property type="entry name" value="GpdQ/CpdA-like"/>
</dbReference>
<evidence type="ECO:0000313" key="7">
    <source>
        <dbReference type="Proteomes" id="UP000198588"/>
    </source>
</evidence>
<dbReference type="RefSeq" id="WP_091585335.1">
    <property type="nucleotide sequence ID" value="NZ_FMXM01000025.1"/>
</dbReference>
<gene>
    <name evidence="6" type="ORF">SAMN02927914_05784</name>
</gene>
<name>A0A1G5ZR36_9HYPH</name>
<dbReference type="STRING" id="1165689.SAMN02927914_05784"/>
<evidence type="ECO:0000256" key="4">
    <source>
        <dbReference type="ARBA" id="ARBA00025742"/>
    </source>
</evidence>
<evidence type="ECO:0000313" key="6">
    <source>
        <dbReference type="EMBL" id="SDA97030.1"/>
    </source>
</evidence>
<evidence type="ECO:0000256" key="2">
    <source>
        <dbReference type="ARBA" id="ARBA00022801"/>
    </source>
</evidence>
<dbReference type="Proteomes" id="UP000198588">
    <property type="component" value="Unassembled WGS sequence"/>
</dbReference>
<dbReference type="Gene3D" id="3.60.21.10">
    <property type="match status" value="1"/>
</dbReference>
<dbReference type="PANTHER" id="PTHR42988:SF2">
    <property type="entry name" value="CYCLIC NUCLEOTIDE PHOSPHODIESTERASE CBUA0032-RELATED"/>
    <property type="match status" value="1"/>
</dbReference>
<proteinExistence type="inferred from homology"/>
<keyword evidence="2" id="KW-0378">Hydrolase</keyword>
<dbReference type="GO" id="GO:0046872">
    <property type="term" value="F:metal ion binding"/>
    <property type="evidence" value="ECO:0007669"/>
    <property type="project" value="UniProtKB-KW"/>
</dbReference>
<accession>A0A1G5ZR36</accession>
<dbReference type="InterPro" id="IPR004843">
    <property type="entry name" value="Calcineurin-like_PHP"/>
</dbReference>
<dbReference type="Pfam" id="PF00149">
    <property type="entry name" value="Metallophos"/>
    <property type="match status" value="1"/>
</dbReference>
<dbReference type="EMBL" id="FMXM01000025">
    <property type="protein sequence ID" value="SDA97030.1"/>
    <property type="molecule type" value="Genomic_DNA"/>
</dbReference>
<dbReference type="CDD" id="cd07402">
    <property type="entry name" value="MPP_GpdQ"/>
    <property type="match status" value="1"/>
</dbReference>
<dbReference type="AlphaFoldDB" id="A0A1G5ZR36"/>
<evidence type="ECO:0000256" key="1">
    <source>
        <dbReference type="ARBA" id="ARBA00022723"/>
    </source>
</evidence>
<evidence type="ECO:0000259" key="5">
    <source>
        <dbReference type="Pfam" id="PF00149"/>
    </source>
</evidence>
<evidence type="ECO:0000256" key="3">
    <source>
        <dbReference type="ARBA" id="ARBA00023004"/>
    </source>
</evidence>
<reference evidence="6 7" key="1">
    <citation type="submission" date="2016-10" db="EMBL/GenBank/DDBJ databases">
        <authorList>
            <person name="de Groot N.N."/>
        </authorList>
    </citation>
    <scope>NUCLEOTIDE SEQUENCE [LARGE SCALE GENOMIC DNA]</scope>
    <source>
        <strain evidence="6 7">CGMCC 1.12097</strain>
    </source>
</reference>
<feature type="domain" description="Calcineurin-like phosphoesterase" evidence="5">
    <location>
        <begin position="1"/>
        <end position="194"/>
    </location>
</feature>
<keyword evidence="3" id="KW-0408">Iron</keyword>
<comment type="similarity">
    <text evidence="4">Belongs to the cyclic nucleotide phosphodiesterase class-III family.</text>
</comment>
<dbReference type="InterPro" id="IPR050884">
    <property type="entry name" value="CNP_phosphodiesterase-III"/>
</dbReference>
<organism evidence="6 7">
    <name type="scientific">Mesorhizobium qingshengii</name>
    <dbReference type="NCBI Taxonomy" id="1165689"/>
    <lineage>
        <taxon>Bacteria</taxon>
        <taxon>Pseudomonadati</taxon>
        <taxon>Pseudomonadota</taxon>
        <taxon>Alphaproteobacteria</taxon>
        <taxon>Hyphomicrobiales</taxon>
        <taxon>Phyllobacteriaceae</taxon>
        <taxon>Mesorhizobium</taxon>
    </lineage>
</organism>
<sequence length="276" mass="30332">MKIIQVTDVHLDRRGERRFGTDLHQRLASCIAHINAHHADAALCVFTGDLTEIGAPESYADLRVALSSLSVPYRLLPGNHDRRANLVAAFPENPVDENGFVQSVHDTGNEVLLFLDCLAEGRIEGELCQSRLAWLDARLEEAAGRPAYVFMHHPPVELGLPQLDPLGLEDAERLLGRLRRHGGVRHIFFGHVHRDIAGTVAGIPFSAQRGLHARFALALDRSSEIVEQAPPSYAVILIDSVGGRVVVHGCDFLEQWPAYSAETGERITADMAPDRA</sequence>
<protein>
    <submittedName>
        <fullName evidence="6">3',5'-cyclic AMP phosphodiesterase CpdA</fullName>
    </submittedName>
</protein>
<dbReference type="InterPro" id="IPR029052">
    <property type="entry name" value="Metallo-depent_PP-like"/>
</dbReference>
<dbReference type="GO" id="GO:0004112">
    <property type="term" value="F:cyclic-nucleotide phosphodiesterase activity"/>
    <property type="evidence" value="ECO:0007669"/>
    <property type="project" value="InterPro"/>
</dbReference>
<keyword evidence="1" id="KW-0479">Metal-binding</keyword>